<dbReference type="SUPFAM" id="SSF74653">
    <property type="entry name" value="TolA/TonB C-terminal domain"/>
    <property type="match status" value="1"/>
</dbReference>
<protein>
    <submittedName>
        <fullName evidence="13">Energy transducer TonB</fullName>
    </submittedName>
</protein>
<evidence type="ECO:0000259" key="12">
    <source>
        <dbReference type="PROSITE" id="PS52015"/>
    </source>
</evidence>
<evidence type="ECO:0000256" key="10">
    <source>
        <dbReference type="SAM" id="MobiDB-lite"/>
    </source>
</evidence>
<feature type="compositionally biased region" description="Pro residues" evidence="10">
    <location>
        <begin position="76"/>
        <end position="87"/>
    </location>
</feature>
<sequence length="294" mass="31176">MKTLLRRTLILGLAVAFHAAALNWALASPTLEDSGDAEGDGFNGLEVGLGQAGSFADSIKKLGEKPAEPDVKPEPPKPQPPKPQPPKPVKKPEPVKPKPDVVKKPKQPEPVVAKAPPIPVVETPVAPEATYQVAQAEAVAPQPAEVAQPAPAPVPVNAATATDAKPAAASDAQVKGSGRGDHKSAGGKAGKGKNYISQLMRWLNQYQVYPTTARKNKQEGVVKLQFSINRKGEVLSARIYQSSGHPELDNAALDMLKAASPLPEVPDDFYPGRDQLPLVIPVEYSLITNNSYKD</sequence>
<comment type="caution">
    <text evidence="13">The sequence shown here is derived from an EMBL/GenBank/DDBJ whole genome shotgun (WGS) entry which is preliminary data.</text>
</comment>
<keyword evidence="9" id="KW-0472">Membrane</keyword>
<feature type="compositionally biased region" description="Basic and acidic residues" evidence="10">
    <location>
        <begin position="90"/>
        <end position="107"/>
    </location>
</feature>
<dbReference type="AlphaFoldDB" id="A0A9X3EG02"/>
<keyword evidence="11" id="KW-0732">Signal</keyword>
<dbReference type="GO" id="GO:0055085">
    <property type="term" value="P:transmembrane transport"/>
    <property type="evidence" value="ECO:0007669"/>
    <property type="project" value="InterPro"/>
</dbReference>
<proteinExistence type="inferred from homology"/>
<dbReference type="InterPro" id="IPR051045">
    <property type="entry name" value="TonB-dependent_transducer"/>
</dbReference>
<keyword evidence="4" id="KW-1003">Cell membrane</keyword>
<keyword evidence="14" id="KW-1185">Reference proteome</keyword>
<feature type="compositionally biased region" description="Basic and acidic residues" evidence="10">
    <location>
        <begin position="58"/>
        <end position="75"/>
    </location>
</feature>
<evidence type="ECO:0000256" key="6">
    <source>
        <dbReference type="ARBA" id="ARBA00022692"/>
    </source>
</evidence>
<evidence type="ECO:0000256" key="3">
    <source>
        <dbReference type="ARBA" id="ARBA00022448"/>
    </source>
</evidence>
<evidence type="ECO:0000256" key="9">
    <source>
        <dbReference type="ARBA" id="ARBA00023136"/>
    </source>
</evidence>
<keyword evidence="5" id="KW-0997">Cell inner membrane</keyword>
<evidence type="ECO:0000256" key="2">
    <source>
        <dbReference type="ARBA" id="ARBA00006555"/>
    </source>
</evidence>
<feature type="compositionally biased region" description="Low complexity" evidence="10">
    <location>
        <begin position="138"/>
        <end position="172"/>
    </location>
</feature>
<evidence type="ECO:0000313" key="13">
    <source>
        <dbReference type="EMBL" id="MCY0966918.1"/>
    </source>
</evidence>
<dbReference type="GO" id="GO:0031992">
    <property type="term" value="F:energy transducer activity"/>
    <property type="evidence" value="ECO:0007669"/>
    <property type="project" value="TreeGrafter"/>
</dbReference>
<name>A0A9X3EG02_9GAMM</name>
<feature type="domain" description="TonB C-terminal" evidence="12">
    <location>
        <begin position="194"/>
        <end position="293"/>
    </location>
</feature>
<feature type="chain" id="PRO_5040925145" evidence="11">
    <location>
        <begin position="28"/>
        <end position="294"/>
    </location>
</feature>
<evidence type="ECO:0000256" key="11">
    <source>
        <dbReference type="SAM" id="SignalP"/>
    </source>
</evidence>
<organism evidence="13 14">
    <name type="scientific">Parathalassolituus penaei</name>
    <dbReference type="NCBI Taxonomy" id="2997323"/>
    <lineage>
        <taxon>Bacteria</taxon>
        <taxon>Pseudomonadati</taxon>
        <taxon>Pseudomonadota</taxon>
        <taxon>Gammaproteobacteria</taxon>
        <taxon>Oceanospirillales</taxon>
        <taxon>Oceanospirillaceae</taxon>
        <taxon>Parathalassolituus</taxon>
    </lineage>
</organism>
<dbReference type="PANTHER" id="PTHR33446:SF2">
    <property type="entry name" value="PROTEIN TONB"/>
    <property type="match status" value="1"/>
</dbReference>
<dbReference type="PANTHER" id="PTHR33446">
    <property type="entry name" value="PROTEIN TONB-RELATED"/>
    <property type="match status" value="1"/>
</dbReference>
<dbReference type="Proteomes" id="UP001150830">
    <property type="component" value="Unassembled WGS sequence"/>
</dbReference>
<feature type="region of interest" description="Disordered" evidence="10">
    <location>
        <begin position="55"/>
        <end position="115"/>
    </location>
</feature>
<keyword evidence="3" id="KW-0813">Transport</keyword>
<feature type="signal peptide" evidence="11">
    <location>
        <begin position="1"/>
        <end position="27"/>
    </location>
</feature>
<gene>
    <name evidence="13" type="ORF">OUO13_17205</name>
</gene>
<dbReference type="InterPro" id="IPR006260">
    <property type="entry name" value="TonB/TolA_C"/>
</dbReference>
<dbReference type="PROSITE" id="PS52015">
    <property type="entry name" value="TONB_CTD"/>
    <property type="match status" value="1"/>
</dbReference>
<comment type="similarity">
    <text evidence="2">Belongs to the TonB family.</text>
</comment>
<dbReference type="Gene3D" id="3.30.1150.10">
    <property type="match status" value="1"/>
</dbReference>
<dbReference type="RefSeq" id="WP_283175125.1">
    <property type="nucleotide sequence ID" value="NZ_JAPNOA010000058.1"/>
</dbReference>
<dbReference type="NCBIfam" id="TIGR01352">
    <property type="entry name" value="tonB_Cterm"/>
    <property type="match status" value="1"/>
</dbReference>
<evidence type="ECO:0000256" key="4">
    <source>
        <dbReference type="ARBA" id="ARBA00022475"/>
    </source>
</evidence>
<dbReference type="EMBL" id="JAPNOA010000058">
    <property type="protein sequence ID" value="MCY0966918.1"/>
    <property type="molecule type" value="Genomic_DNA"/>
</dbReference>
<comment type="subcellular location">
    <subcellularLocation>
        <location evidence="1">Cell inner membrane</location>
        <topology evidence="1">Single-pass membrane protein</topology>
        <orientation evidence="1">Periplasmic side</orientation>
    </subcellularLocation>
</comment>
<evidence type="ECO:0000256" key="7">
    <source>
        <dbReference type="ARBA" id="ARBA00022927"/>
    </source>
</evidence>
<accession>A0A9X3EG02</accession>
<reference evidence="13" key="1">
    <citation type="submission" date="2022-11" db="EMBL/GenBank/DDBJ databases">
        <title>Parathalassolutuus dongxingensis gen. nov., sp. nov., a novel member of family Oceanospirillaceae isolated from a coastal shrimp pond in Guangxi, China.</title>
        <authorList>
            <person name="Chen H."/>
        </authorList>
    </citation>
    <scope>NUCLEOTIDE SEQUENCE</scope>
    <source>
        <strain evidence="13">G-43</strain>
    </source>
</reference>
<dbReference type="GO" id="GO:0098797">
    <property type="term" value="C:plasma membrane protein complex"/>
    <property type="evidence" value="ECO:0007669"/>
    <property type="project" value="TreeGrafter"/>
</dbReference>
<dbReference type="Pfam" id="PF03544">
    <property type="entry name" value="TonB_C"/>
    <property type="match status" value="1"/>
</dbReference>
<evidence type="ECO:0000256" key="5">
    <source>
        <dbReference type="ARBA" id="ARBA00022519"/>
    </source>
</evidence>
<evidence type="ECO:0000256" key="8">
    <source>
        <dbReference type="ARBA" id="ARBA00022989"/>
    </source>
</evidence>
<dbReference type="InterPro" id="IPR037682">
    <property type="entry name" value="TonB_C"/>
</dbReference>
<evidence type="ECO:0000256" key="1">
    <source>
        <dbReference type="ARBA" id="ARBA00004383"/>
    </source>
</evidence>
<dbReference type="GO" id="GO:0015031">
    <property type="term" value="P:protein transport"/>
    <property type="evidence" value="ECO:0007669"/>
    <property type="project" value="UniProtKB-KW"/>
</dbReference>
<evidence type="ECO:0000313" key="14">
    <source>
        <dbReference type="Proteomes" id="UP001150830"/>
    </source>
</evidence>
<keyword evidence="8" id="KW-1133">Transmembrane helix</keyword>
<keyword evidence="7" id="KW-0653">Protein transport</keyword>
<keyword evidence="6" id="KW-0812">Transmembrane</keyword>
<feature type="region of interest" description="Disordered" evidence="10">
    <location>
        <begin position="138"/>
        <end position="191"/>
    </location>
</feature>